<reference evidence="8 9" key="1">
    <citation type="journal article" date="2020" name="Mol. Biol. Evol.">
        <title>Interspecific Gene Flow and the Evolution of Specialization in Black and White Rhinoceros.</title>
        <authorList>
            <person name="Moodley Y."/>
            <person name="Westbury M.V."/>
            <person name="Russo I.M."/>
            <person name="Gopalakrishnan S."/>
            <person name="Rakotoarivelo A."/>
            <person name="Olsen R.A."/>
            <person name="Prost S."/>
            <person name="Tunstall T."/>
            <person name="Ryder O.A."/>
            <person name="Dalen L."/>
            <person name="Bruford M.W."/>
        </authorList>
    </citation>
    <scope>NUCLEOTIDE SEQUENCE [LARGE SCALE GENOMIC DNA]</scope>
    <source>
        <strain evidence="8">SBR-YM</strain>
        <tissue evidence="8">Skin</tissue>
    </source>
</reference>
<keyword evidence="3" id="KW-0716">Sensory transduction</keyword>
<keyword evidence="2" id="KW-1003">Cell membrane</keyword>
<gene>
    <name evidence="8" type="ORF">HPG69_002748</name>
</gene>
<dbReference type="GO" id="GO:0005886">
    <property type="term" value="C:plasma membrane"/>
    <property type="evidence" value="ECO:0007669"/>
    <property type="project" value="UniProtKB-SubCell"/>
</dbReference>
<keyword evidence="7" id="KW-0472">Membrane</keyword>
<dbReference type="Proteomes" id="UP000551758">
    <property type="component" value="Unassembled WGS sequence"/>
</dbReference>
<name>A0A7J7FMW1_DICBM</name>
<comment type="caution">
    <text evidence="8">The sequence shown here is derived from an EMBL/GenBank/DDBJ whole genome shotgun (WGS) entry which is preliminary data.</text>
</comment>
<evidence type="ECO:0000313" key="9">
    <source>
        <dbReference type="Proteomes" id="UP000551758"/>
    </source>
</evidence>
<evidence type="ECO:0000256" key="3">
    <source>
        <dbReference type="ARBA" id="ARBA00022606"/>
    </source>
</evidence>
<dbReference type="SUPFAM" id="SSF81321">
    <property type="entry name" value="Family A G protein-coupled receptor-like"/>
    <property type="match status" value="1"/>
</dbReference>
<dbReference type="EMBL" id="JACDTQ010000157">
    <property type="protein sequence ID" value="KAF5928974.1"/>
    <property type="molecule type" value="Genomic_DNA"/>
</dbReference>
<dbReference type="PANTHER" id="PTHR24242">
    <property type="entry name" value="G-PROTEIN COUPLED RECEPTOR"/>
    <property type="match status" value="1"/>
</dbReference>
<dbReference type="PANTHER" id="PTHR24242:SF379">
    <property type="entry name" value="OLFACTORY RECEPTOR"/>
    <property type="match status" value="1"/>
</dbReference>
<evidence type="ECO:0000256" key="4">
    <source>
        <dbReference type="ARBA" id="ARBA00022725"/>
    </source>
</evidence>
<keyword evidence="9" id="KW-1185">Reference proteome</keyword>
<evidence type="ECO:0000256" key="2">
    <source>
        <dbReference type="ARBA" id="ARBA00022475"/>
    </source>
</evidence>
<dbReference type="AlphaFoldDB" id="A0A7J7FMW1"/>
<feature type="transmembrane region" description="Helical" evidence="7">
    <location>
        <begin position="89"/>
        <end position="112"/>
    </location>
</feature>
<keyword evidence="5" id="KW-0297">G-protein coupled receptor</keyword>
<organism evidence="8 9">
    <name type="scientific">Diceros bicornis minor</name>
    <name type="common">South-central black rhinoceros</name>
    <dbReference type="NCBI Taxonomy" id="77932"/>
    <lineage>
        <taxon>Eukaryota</taxon>
        <taxon>Metazoa</taxon>
        <taxon>Chordata</taxon>
        <taxon>Craniata</taxon>
        <taxon>Vertebrata</taxon>
        <taxon>Euteleostomi</taxon>
        <taxon>Mammalia</taxon>
        <taxon>Eutheria</taxon>
        <taxon>Laurasiatheria</taxon>
        <taxon>Perissodactyla</taxon>
        <taxon>Rhinocerotidae</taxon>
        <taxon>Diceros</taxon>
    </lineage>
</organism>
<comment type="subcellular location">
    <subcellularLocation>
        <location evidence="1">Cell membrane</location>
        <topology evidence="1">Multi-pass membrane protein</topology>
    </subcellularLocation>
</comment>
<evidence type="ECO:0000256" key="6">
    <source>
        <dbReference type="ARBA" id="ARBA00023170"/>
    </source>
</evidence>
<proteinExistence type="predicted"/>
<accession>A0A7J7FMW1</accession>
<dbReference type="GO" id="GO:0004930">
    <property type="term" value="F:G protein-coupled receptor activity"/>
    <property type="evidence" value="ECO:0007669"/>
    <property type="project" value="UniProtKB-KW"/>
</dbReference>
<evidence type="ECO:0000256" key="7">
    <source>
        <dbReference type="SAM" id="Phobius"/>
    </source>
</evidence>
<keyword evidence="4" id="KW-0552">Olfaction</keyword>
<dbReference type="GO" id="GO:0007608">
    <property type="term" value="P:sensory perception of smell"/>
    <property type="evidence" value="ECO:0007669"/>
    <property type="project" value="UniProtKB-KW"/>
</dbReference>
<keyword evidence="6" id="KW-0675">Receptor</keyword>
<sequence>MALAKYMEEEKAEKIPSKNPTENVFCNFSPILNLTYMDTGTIVLTKVVDSDHAVEIITETMFMVLAYLCVPPLLCRLTPKGLSTCVSQLAIFLIFFGSVALMYLLCQVLLFLGHSHSLMFAVVSSFFNLVIYSLRNKEIKEAIKMLMCQSVIFRHHIK</sequence>
<dbReference type="InterPro" id="IPR050939">
    <property type="entry name" value="Olfactory_GPCR1"/>
</dbReference>
<evidence type="ECO:0000256" key="5">
    <source>
        <dbReference type="ARBA" id="ARBA00023040"/>
    </source>
</evidence>
<feature type="transmembrane region" description="Helical" evidence="7">
    <location>
        <begin position="118"/>
        <end position="135"/>
    </location>
</feature>
<keyword evidence="5" id="KW-0807">Transducer</keyword>
<evidence type="ECO:0000256" key="1">
    <source>
        <dbReference type="ARBA" id="ARBA00004651"/>
    </source>
</evidence>
<keyword evidence="7" id="KW-1133">Transmembrane helix</keyword>
<keyword evidence="7" id="KW-0812">Transmembrane</keyword>
<protein>
    <submittedName>
        <fullName evidence="8">Uncharacterized protein</fullName>
    </submittedName>
</protein>
<evidence type="ECO:0000313" key="8">
    <source>
        <dbReference type="EMBL" id="KAF5928974.1"/>
    </source>
</evidence>